<feature type="region of interest" description="Disordered" evidence="1">
    <location>
        <begin position="329"/>
        <end position="367"/>
    </location>
</feature>
<evidence type="ECO:0008006" key="6">
    <source>
        <dbReference type="Google" id="ProtNLM"/>
    </source>
</evidence>
<feature type="compositionally biased region" description="Polar residues" evidence="1">
    <location>
        <begin position="145"/>
        <end position="162"/>
    </location>
</feature>
<dbReference type="GO" id="GO:0005737">
    <property type="term" value="C:cytoplasm"/>
    <property type="evidence" value="ECO:0007669"/>
    <property type="project" value="TreeGrafter"/>
</dbReference>
<dbReference type="Pfam" id="PF21936">
    <property type="entry name" value="Pcf11_C"/>
    <property type="match status" value="1"/>
</dbReference>
<dbReference type="GO" id="GO:0006369">
    <property type="term" value="P:termination of RNA polymerase II transcription"/>
    <property type="evidence" value="ECO:0007669"/>
    <property type="project" value="InterPro"/>
</dbReference>
<dbReference type="GO" id="GO:0003729">
    <property type="term" value="F:mRNA binding"/>
    <property type="evidence" value="ECO:0007669"/>
    <property type="project" value="InterPro"/>
</dbReference>
<feature type="compositionally biased region" description="Low complexity" evidence="1">
    <location>
        <begin position="329"/>
        <end position="341"/>
    </location>
</feature>
<evidence type="ECO:0000313" key="4">
    <source>
        <dbReference type="EMBL" id="ODV86754.1"/>
    </source>
</evidence>
<sequence>MPDPNNPTPEQFGEEFFNSLSALTFNSRPIIESHTSLAMENLDAASEIVKAVEKRIKRAIPSQKLYALYLLDSICKNVGVPYTHLFNINIFKTFTSVYSLVDDPTRVKMIKLFKTWKIPMPITGLTVFQQEQLDRIEQFLIKATASNRPPEQQHNDQQSSRLLNGPLGKDALIFEIDELKNLVNSRRIQMPSDKKASQRFDLLQQLKTIINQPTVIAPQQLEAVQKQLITIREDEINKLNHFKMQQQQQRESAAAAAAAATAPAPLPNFTTAQFQDLMKLVSPPPEQTHINLATSSMYPFQQSQQRTYGNNPTTQDYYNLIKAFTNGQVPTQQQQQYQISQVNDPHQNNSRPSSSVENNNGYKSNVSGLSNLDFLQGLMKKGGTRSGATQQSTNTRNDAQKMNENGQKQYEFQTQLQESTLLGGQQEHLETFDSSVTPLLNPDELISKFDLTQSFINNHVPTSNEIALIYELKPNQCSNCPKRFFDINESKHLKELHLDWHFRTNKKLKESSKNIHNRSWFLSPSKWCEFKEDEIIGPLDNEAESGGLEVNSSTGKKNPLSREELFKKIVSVPEESENEITCGVCTEKLIAKFDEDSGEWVWRNAIKVRGRVLHYSCWIETDGKDNRDRSPERS</sequence>
<dbReference type="Gene3D" id="1.25.40.90">
    <property type="match status" value="1"/>
</dbReference>
<feature type="region of interest" description="Disordered" evidence="1">
    <location>
        <begin position="379"/>
        <end position="398"/>
    </location>
</feature>
<name>A0A1E4T4T3_9ASCO</name>
<dbReference type="GO" id="GO:0043130">
    <property type="term" value="F:ubiquitin binding"/>
    <property type="evidence" value="ECO:0007669"/>
    <property type="project" value="InterPro"/>
</dbReference>
<dbReference type="GO" id="GO:0016192">
    <property type="term" value="P:vesicle-mediated transport"/>
    <property type="evidence" value="ECO:0007669"/>
    <property type="project" value="UniProtKB-ARBA"/>
</dbReference>
<gene>
    <name evidence="4" type="ORF">CANARDRAFT_27155</name>
</gene>
<feature type="region of interest" description="Disordered" evidence="1">
    <location>
        <begin position="145"/>
        <end position="164"/>
    </location>
</feature>
<reference evidence="5" key="1">
    <citation type="submission" date="2016-04" db="EMBL/GenBank/DDBJ databases">
        <title>Comparative genomics of biotechnologically important yeasts.</title>
        <authorList>
            <consortium name="DOE Joint Genome Institute"/>
            <person name="Riley R."/>
            <person name="Haridas S."/>
            <person name="Wolfe K.H."/>
            <person name="Lopes M.R."/>
            <person name="Hittinger C.T."/>
            <person name="Goker M."/>
            <person name="Salamov A."/>
            <person name="Wisecaver J."/>
            <person name="Long T.M."/>
            <person name="Aerts A.L."/>
            <person name="Barry K."/>
            <person name="Choi C."/>
            <person name="Clum A."/>
            <person name="Coughlan A.Y."/>
            <person name="Deshpande S."/>
            <person name="Douglass A.P."/>
            <person name="Hanson S.J."/>
            <person name="Klenk H.-P."/>
            <person name="Labutti K."/>
            <person name="Lapidus A."/>
            <person name="Lindquist E."/>
            <person name="Lipzen A."/>
            <person name="Meier-Kolthoff J.P."/>
            <person name="Ohm R.A."/>
            <person name="Otillar R.P."/>
            <person name="Pangilinan J."/>
            <person name="Peng Y."/>
            <person name="Rokas A."/>
            <person name="Rosa C.A."/>
            <person name="Scheuner C."/>
            <person name="Sibirny A.A."/>
            <person name="Slot J.C."/>
            <person name="Stielow J.B."/>
            <person name="Sun H."/>
            <person name="Kurtzman C.P."/>
            <person name="Blackwell M."/>
            <person name="Grigoriev I.V."/>
            <person name="Jeffries T.W."/>
        </authorList>
    </citation>
    <scope>NUCLEOTIDE SEQUENCE [LARGE SCALE GENOMIC DNA]</scope>
    <source>
        <strain evidence="5">NRRL YB-2248</strain>
    </source>
</reference>
<dbReference type="CDD" id="cd16982">
    <property type="entry name" value="CID_Pcf11"/>
    <property type="match status" value="1"/>
</dbReference>
<feature type="domain" description="VHS" evidence="2">
    <location>
        <begin position="40"/>
        <end position="116"/>
    </location>
</feature>
<dbReference type="OrthoDB" id="2129491at2759"/>
<dbReference type="FunFam" id="1.25.40.90:FF:000016">
    <property type="entry name" value="mRNA cleavage factor complex component Pcf11"/>
    <property type="match status" value="1"/>
</dbReference>
<protein>
    <recommendedName>
        <fullName evidence="6">CID domain-containing protein</fullName>
    </recommendedName>
</protein>
<dbReference type="InterPro" id="IPR021605">
    <property type="entry name" value="Pcf11_Clp1-ID"/>
</dbReference>
<dbReference type="PANTHER" id="PTHR15921">
    <property type="entry name" value="PRE-MRNA CLEAVAGE COMPLEX II"/>
    <property type="match status" value="1"/>
</dbReference>
<dbReference type="InterPro" id="IPR054127">
    <property type="entry name" value="Pcf11_C"/>
</dbReference>
<dbReference type="AlphaFoldDB" id="A0A1E4T4T3"/>
<evidence type="ECO:0000313" key="5">
    <source>
        <dbReference type="Proteomes" id="UP000094801"/>
    </source>
</evidence>
<evidence type="ECO:0000256" key="1">
    <source>
        <dbReference type="SAM" id="MobiDB-lite"/>
    </source>
</evidence>
<dbReference type="PROSITE" id="PS51391">
    <property type="entry name" value="CID"/>
    <property type="match status" value="1"/>
</dbReference>
<organism evidence="4 5">
    <name type="scientific">[Candida] arabinofermentans NRRL YB-2248</name>
    <dbReference type="NCBI Taxonomy" id="983967"/>
    <lineage>
        <taxon>Eukaryota</taxon>
        <taxon>Fungi</taxon>
        <taxon>Dikarya</taxon>
        <taxon>Ascomycota</taxon>
        <taxon>Saccharomycotina</taxon>
        <taxon>Pichiomycetes</taxon>
        <taxon>Pichiales</taxon>
        <taxon>Pichiaceae</taxon>
        <taxon>Ogataea</taxon>
        <taxon>Ogataea/Candida clade</taxon>
    </lineage>
</organism>
<evidence type="ECO:0000259" key="2">
    <source>
        <dbReference type="PROSITE" id="PS50179"/>
    </source>
</evidence>
<dbReference type="Proteomes" id="UP000094801">
    <property type="component" value="Unassembled WGS sequence"/>
</dbReference>
<dbReference type="STRING" id="983967.A0A1E4T4T3"/>
<dbReference type="GO" id="GO:0031124">
    <property type="term" value="P:mRNA 3'-end processing"/>
    <property type="evidence" value="ECO:0007669"/>
    <property type="project" value="InterPro"/>
</dbReference>
<dbReference type="InterPro" id="IPR006569">
    <property type="entry name" value="CID_dom"/>
</dbReference>
<dbReference type="Pfam" id="PF11526">
    <property type="entry name" value="Pfc11_Clp1_ID"/>
    <property type="match status" value="1"/>
</dbReference>
<dbReference type="PANTHER" id="PTHR15921:SF3">
    <property type="entry name" value="PRE-MRNA CLEAVAGE COMPLEX 2 PROTEIN PCF11"/>
    <property type="match status" value="1"/>
</dbReference>
<accession>A0A1E4T4T3</accession>
<proteinExistence type="predicted"/>
<dbReference type="InterPro" id="IPR002014">
    <property type="entry name" value="VHS_dom"/>
</dbReference>
<dbReference type="PROSITE" id="PS50179">
    <property type="entry name" value="VHS"/>
    <property type="match status" value="1"/>
</dbReference>
<feature type="compositionally biased region" description="Polar residues" evidence="1">
    <location>
        <begin position="386"/>
        <end position="398"/>
    </location>
</feature>
<dbReference type="InterPro" id="IPR045154">
    <property type="entry name" value="PCF11-like"/>
</dbReference>
<dbReference type="GO" id="GO:0007034">
    <property type="term" value="P:vacuolar transport"/>
    <property type="evidence" value="ECO:0007669"/>
    <property type="project" value="UniProtKB-ARBA"/>
</dbReference>
<dbReference type="SUPFAM" id="SSF48464">
    <property type="entry name" value="ENTH/VHS domain"/>
    <property type="match status" value="1"/>
</dbReference>
<dbReference type="GO" id="GO:0035091">
    <property type="term" value="F:phosphatidylinositol binding"/>
    <property type="evidence" value="ECO:0007669"/>
    <property type="project" value="InterPro"/>
</dbReference>
<feature type="compositionally biased region" description="Polar residues" evidence="1">
    <location>
        <begin position="342"/>
        <end position="367"/>
    </location>
</feature>
<dbReference type="GO" id="GO:0000993">
    <property type="term" value="F:RNA polymerase II complex binding"/>
    <property type="evidence" value="ECO:0007669"/>
    <property type="project" value="InterPro"/>
</dbReference>
<dbReference type="SMART" id="SM00582">
    <property type="entry name" value="RPR"/>
    <property type="match status" value="1"/>
</dbReference>
<dbReference type="GO" id="GO:0005849">
    <property type="term" value="C:mRNA cleavage factor complex"/>
    <property type="evidence" value="ECO:0007669"/>
    <property type="project" value="InterPro"/>
</dbReference>
<evidence type="ECO:0000259" key="3">
    <source>
        <dbReference type="PROSITE" id="PS51391"/>
    </source>
</evidence>
<keyword evidence="5" id="KW-1185">Reference proteome</keyword>
<feature type="domain" description="CID" evidence="3">
    <location>
        <begin position="8"/>
        <end position="144"/>
    </location>
</feature>
<dbReference type="EMBL" id="KV453849">
    <property type="protein sequence ID" value="ODV86754.1"/>
    <property type="molecule type" value="Genomic_DNA"/>
</dbReference>
<dbReference type="InterPro" id="IPR047415">
    <property type="entry name" value="Pcf11_CID"/>
</dbReference>
<dbReference type="InterPro" id="IPR008942">
    <property type="entry name" value="ENTH_VHS"/>
</dbReference>
<dbReference type="Pfam" id="PF04818">
    <property type="entry name" value="CID"/>
    <property type="match status" value="1"/>
</dbReference>